<keyword evidence="1" id="KW-0732">Signal</keyword>
<gene>
    <name evidence="2" type="ORF">JEQ47_06735</name>
</gene>
<sequence>MRCAAGFGFGLLLMLASPTVAQEASLRETRCWVGDVVFSAGMSVSVGDDVAVCEAGTGWRIAGSNVAVAGCVLEGEFSSVGAVVGIRNSDDMLLQCDPRGHWVTIEAD</sequence>
<reference evidence="2" key="1">
    <citation type="submission" date="2020-12" db="EMBL/GenBank/DDBJ databases">
        <title>Devosia sp. MSA67 isolated from Mo River.</title>
        <authorList>
            <person name="Ma F."/>
            <person name="Zi Z."/>
        </authorList>
    </citation>
    <scope>NUCLEOTIDE SEQUENCE</scope>
    <source>
        <strain evidence="2">MSA67</strain>
    </source>
</reference>
<evidence type="ECO:0000313" key="3">
    <source>
        <dbReference type="Proteomes" id="UP000602124"/>
    </source>
</evidence>
<dbReference type="Proteomes" id="UP000602124">
    <property type="component" value="Unassembled WGS sequence"/>
</dbReference>
<dbReference type="EMBL" id="JAEKMH010000001">
    <property type="protein sequence ID" value="MBJ3784411.1"/>
    <property type="molecule type" value="Genomic_DNA"/>
</dbReference>
<proteinExistence type="predicted"/>
<keyword evidence="3" id="KW-1185">Reference proteome</keyword>
<evidence type="ECO:0000256" key="1">
    <source>
        <dbReference type="SAM" id="SignalP"/>
    </source>
</evidence>
<dbReference type="RefSeq" id="WP_198875577.1">
    <property type="nucleotide sequence ID" value="NZ_JAEKMH010000001.1"/>
</dbReference>
<protein>
    <recommendedName>
        <fullName evidence="4">DUF1496 domain-containing protein</fullName>
    </recommendedName>
</protein>
<organism evidence="2 3">
    <name type="scientific">Devosia sediminis</name>
    <dbReference type="NCBI Taxonomy" id="2798801"/>
    <lineage>
        <taxon>Bacteria</taxon>
        <taxon>Pseudomonadati</taxon>
        <taxon>Pseudomonadota</taxon>
        <taxon>Alphaproteobacteria</taxon>
        <taxon>Hyphomicrobiales</taxon>
        <taxon>Devosiaceae</taxon>
        <taxon>Devosia</taxon>
    </lineage>
</organism>
<feature type="chain" id="PRO_5037956745" description="DUF1496 domain-containing protein" evidence="1">
    <location>
        <begin position="22"/>
        <end position="108"/>
    </location>
</feature>
<evidence type="ECO:0000313" key="2">
    <source>
        <dbReference type="EMBL" id="MBJ3784411.1"/>
    </source>
</evidence>
<name>A0A934ML94_9HYPH</name>
<dbReference type="AlphaFoldDB" id="A0A934ML94"/>
<comment type="caution">
    <text evidence="2">The sequence shown here is derived from an EMBL/GenBank/DDBJ whole genome shotgun (WGS) entry which is preliminary data.</text>
</comment>
<feature type="signal peptide" evidence="1">
    <location>
        <begin position="1"/>
        <end position="21"/>
    </location>
</feature>
<accession>A0A934ML94</accession>
<evidence type="ECO:0008006" key="4">
    <source>
        <dbReference type="Google" id="ProtNLM"/>
    </source>
</evidence>